<sequence>MAVHHAHWLRYRNQAAPVADQPRDLSRSGGLTLAAARVVAGARLIMSFLFLWAFLDKTFGFGYLTPPARAWINGGSPTMGFLKGVKVGPLESTFRGWAGAAWADWLFMLGLLGIGLALLAGIALRITAVCGTIMLALMWAAEWPPAKHLSDGSPSMSTNPWVDYHVVEAVLLIVLAAVGAGNTWGLGRAWASLPVVRNHPWLR</sequence>
<protein>
    <submittedName>
        <fullName evidence="2">DoxX family membrane protein</fullName>
    </submittedName>
</protein>
<dbReference type="EMBL" id="BAAAZA010000008">
    <property type="protein sequence ID" value="GAA3866156.1"/>
    <property type="molecule type" value="Genomic_DNA"/>
</dbReference>
<proteinExistence type="predicted"/>
<keyword evidence="1" id="KW-0812">Transmembrane</keyword>
<keyword evidence="1" id="KW-0472">Membrane</keyword>
<dbReference type="RefSeq" id="WP_331266256.1">
    <property type="nucleotide sequence ID" value="NZ_BAAAZA010000008.1"/>
</dbReference>
<evidence type="ECO:0000256" key="1">
    <source>
        <dbReference type="SAM" id="Phobius"/>
    </source>
</evidence>
<evidence type="ECO:0000313" key="2">
    <source>
        <dbReference type="EMBL" id="GAA3866156.1"/>
    </source>
</evidence>
<feature type="transmembrane region" description="Helical" evidence="1">
    <location>
        <begin position="97"/>
        <end position="119"/>
    </location>
</feature>
<dbReference type="Proteomes" id="UP001501563">
    <property type="component" value="Unassembled WGS sequence"/>
</dbReference>
<feature type="transmembrane region" description="Helical" evidence="1">
    <location>
        <begin position="164"/>
        <end position="187"/>
    </location>
</feature>
<organism evidence="2 3">
    <name type="scientific">Streptomyces lannensis</name>
    <dbReference type="NCBI Taxonomy" id="766498"/>
    <lineage>
        <taxon>Bacteria</taxon>
        <taxon>Bacillati</taxon>
        <taxon>Actinomycetota</taxon>
        <taxon>Actinomycetes</taxon>
        <taxon>Kitasatosporales</taxon>
        <taxon>Streptomycetaceae</taxon>
        <taxon>Streptomyces</taxon>
    </lineage>
</organism>
<keyword evidence="3" id="KW-1185">Reference proteome</keyword>
<name>A0ABP7K5Y0_9ACTN</name>
<evidence type="ECO:0000313" key="3">
    <source>
        <dbReference type="Proteomes" id="UP001501563"/>
    </source>
</evidence>
<gene>
    <name evidence="2" type="ORF">GCM10022207_33190</name>
</gene>
<accession>A0ABP7K5Y0</accession>
<reference evidence="3" key="1">
    <citation type="journal article" date="2019" name="Int. J. Syst. Evol. Microbiol.">
        <title>The Global Catalogue of Microorganisms (GCM) 10K type strain sequencing project: providing services to taxonomists for standard genome sequencing and annotation.</title>
        <authorList>
            <consortium name="The Broad Institute Genomics Platform"/>
            <consortium name="The Broad Institute Genome Sequencing Center for Infectious Disease"/>
            <person name="Wu L."/>
            <person name="Ma J."/>
        </authorList>
    </citation>
    <scope>NUCLEOTIDE SEQUENCE [LARGE SCALE GENOMIC DNA]</scope>
    <source>
        <strain evidence="3">JCM 16578</strain>
    </source>
</reference>
<feature type="transmembrane region" description="Helical" evidence="1">
    <location>
        <begin position="31"/>
        <end position="55"/>
    </location>
</feature>
<comment type="caution">
    <text evidence="2">The sequence shown here is derived from an EMBL/GenBank/DDBJ whole genome shotgun (WGS) entry which is preliminary data.</text>
</comment>
<keyword evidence="1" id="KW-1133">Transmembrane helix</keyword>
<feature type="transmembrane region" description="Helical" evidence="1">
    <location>
        <begin position="126"/>
        <end position="144"/>
    </location>
</feature>